<keyword evidence="10" id="KW-0067">ATP-binding</keyword>
<name>A0A7G5BVK5_9BACL</name>
<dbReference type="InterPro" id="IPR050640">
    <property type="entry name" value="Bact_2-comp_sensor_kinase"/>
</dbReference>
<keyword evidence="5" id="KW-0597">Phosphoprotein</keyword>
<dbReference type="InterPro" id="IPR036890">
    <property type="entry name" value="HATPase_C_sf"/>
</dbReference>
<accession>A0A7G5BVK5</accession>
<dbReference type="PROSITE" id="PS50885">
    <property type="entry name" value="HAMP"/>
    <property type="match status" value="1"/>
</dbReference>
<dbReference type="InterPro" id="IPR005467">
    <property type="entry name" value="His_kinase_dom"/>
</dbReference>
<dbReference type="GO" id="GO:0005886">
    <property type="term" value="C:plasma membrane"/>
    <property type="evidence" value="ECO:0007669"/>
    <property type="project" value="UniProtKB-SubCell"/>
</dbReference>
<dbReference type="SMART" id="SM00304">
    <property type="entry name" value="HAMP"/>
    <property type="match status" value="1"/>
</dbReference>
<dbReference type="RefSeq" id="WP_182302346.1">
    <property type="nucleotide sequence ID" value="NZ_CP041969.1"/>
</dbReference>
<dbReference type="GO" id="GO:0005524">
    <property type="term" value="F:ATP binding"/>
    <property type="evidence" value="ECO:0007669"/>
    <property type="project" value="UniProtKB-KW"/>
</dbReference>
<evidence type="ECO:0000256" key="9">
    <source>
        <dbReference type="ARBA" id="ARBA00022777"/>
    </source>
</evidence>
<keyword evidence="12" id="KW-0902">Two-component regulatory system</keyword>
<dbReference type="PANTHER" id="PTHR34220">
    <property type="entry name" value="SENSOR HISTIDINE KINASE YPDA"/>
    <property type="match status" value="1"/>
</dbReference>
<dbReference type="InterPro" id="IPR010559">
    <property type="entry name" value="Sig_transdc_His_kin_internal"/>
</dbReference>
<keyword evidence="6" id="KW-0808">Transferase</keyword>
<evidence type="ECO:0000256" key="3">
    <source>
        <dbReference type="ARBA" id="ARBA00012438"/>
    </source>
</evidence>
<keyword evidence="11 14" id="KW-1133">Transmembrane helix</keyword>
<keyword evidence="4" id="KW-1003">Cell membrane</keyword>
<dbReference type="InterPro" id="IPR003594">
    <property type="entry name" value="HATPase_dom"/>
</dbReference>
<comment type="catalytic activity">
    <reaction evidence="1">
        <text>ATP + protein L-histidine = ADP + protein N-phospho-L-histidine.</text>
        <dbReference type="EC" id="2.7.13.3"/>
    </reaction>
</comment>
<proteinExistence type="predicted"/>
<evidence type="ECO:0000256" key="13">
    <source>
        <dbReference type="ARBA" id="ARBA00023136"/>
    </source>
</evidence>
<dbReference type="InterPro" id="IPR004358">
    <property type="entry name" value="Sig_transdc_His_kin-like_C"/>
</dbReference>
<dbReference type="Gene3D" id="3.30.450.20">
    <property type="entry name" value="PAS domain"/>
    <property type="match status" value="1"/>
</dbReference>
<evidence type="ECO:0000256" key="11">
    <source>
        <dbReference type="ARBA" id="ARBA00022989"/>
    </source>
</evidence>
<organism evidence="17 18">
    <name type="scientific">Cohnella cholangitidis</name>
    <dbReference type="NCBI Taxonomy" id="2598458"/>
    <lineage>
        <taxon>Bacteria</taxon>
        <taxon>Bacillati</taxon>
        <taxon>Bacillota</taxon>
        <taxon>Bacilli</taxon>
        <taxon>Bacillales</taxon>
        <taxon>Paenibacillaceae</taxon>
        <taxon>Cohnella</taxon>
    </lineage>
</organism>
<evidence type="ECO:0000259" key="16">
    <source>
        <dbReference type="PROSITE" id="PS50885"/>
    </source>
</evidence>
<dbReference type="AlphaFoldDB" id="A0A7G5BVK5"/>
<keyword evidence="7 14" id="KW-0812">Transmembrane</keyword>
<sequence>MRAWTKRWSDLSIRYKLFAVFLFVVSVPFALLLSIHLSMTAKESKQQATVSAHKVMEETKAYLEYKAVSIHEVLNFIAFNDVIQEAAANPEPYTDVNLWGTDANRVAKVLHQFRYNQDIEMMQLYMKAGLAGEAGNDDYLKLENVENEQWFIRYATSKATFGWFPSSYFEPDAGAGTISVLRKIPEEHSLAKSSGIVRAQLSQSAMQSVLNHTTFTPNTSVFLLNDQGDLLSTTTSVQFGHQDVEAMLDAHPELIALDTTWDNHVVYEGRSLLVGASPIFGSAMRLVVIVPESDILATTYQARNQLIAIFLLIIPFTLPLSFIVAGSSTKRIRQLTRNMAKVKGGSFYPIQLPANRDEIGELTLSFNDMVNNVSKLMDETYQLGREVKNKELKALQAQINPHFLYNTLDLINVMAIESGERDISTVVDELAVFYKLSLSNGRERVYLDSELKHVEAYVRIQNMRFGGGIALEREVPEELLNCEVPKIMLQPLIENSILHGIREKDSEEGTIKIKAWKDKGDIYVQVEDDGVGMDEKQLANAMTGKSSKGTGGFGVRNIQERIELFFGASYGLTYVSEVGQGTVVTIRLPEVQF</sequence>
<feature type="domain" description="Histidine kinase" evidence="15">
    <location>
        <begin position="421"/>
        <end position="592"/>
    </location>
</feature>
<evidence type="ECO:0000256" key="8">
    <source>
        <dbReference type="ARBA" id="ARBA00022741"/>
    </source>
</evidence>
<protein>
    <recommendedName>
        <fullName evidence="3">histidine kinase</fullName>
        <ecNumber evidence="3">2.7.13.3</ecNumber>
    </recommendedName>
</protein>
<reference evidence="17 18" key="1">
    <citation type="submission" date="2019-07" db="EMBL/GenBank/DDBJ databases">
        <authorList>
            <person name="Kim J.K."/>
            <person name="Cheong H.-M."/>
            <person name="Choi Y."/>
            <person name="Hwang K.J."/>
            <person name="Lee S."/>
            <person name="Choi C."/>
        </authorList>
    </citation>
    <scope>NUCLEOTIDE SEQUENCE [LARGE SCALE GENOMIC DNA]</scope>
    <source>
        <strain evidence="17 18">KS 22</strain>
    </source>
</reference>
<dbReference type="Pfam" id="PF06580">
    <property type="entry name" value="His_kinase"/>
    <property type="match status" value="1"/>
</dbReference>
<dbReference type="Gene3D" id="3.30.565.10">
    <property type="entry name" value="Histidine kinase-like ATPase, C-terminal domain"/>
    <property type="match status" value="1"/>
</dbReference>
<evidence type="ECO:0000256" key="6">
    <source>
        <dbReference type="ARBA" id="ARBA00022679"/>
    </source>
</evidence>
<dbReference type="KEGG" id="cchl:FPL14_07030"/>
<evidence type="ECO:0000256" key="4">
    <source>
        <dbReference type="ARBA" id="ARBA00022475"/>
    </source>
</evidence>
<dbReference type="Gene3D" id="1.10.8.500">
    <property type="entry name" value="HAMP domain in histidine kinase"/>
    <property type="match status" value="1"/>
</dbReference>
<evidence type="ECO:0000313" key="17">
    <source>
        <dbReference type="EMBL" id="QMV40989.1"/>
    </source>
</evidence>
<evidence type="ECO:0000256" key="1">
    <source>
        <dbReference type="ARBA" id="ARBA00000085"/>
    </source>
</evidence>
<keyword evidence="13 14" id="KW-0472">Membrane</keyword>
<dbReference type="Proteomes" id="UP000515679">
    <property type="component" value="Chromosome"/>
</dbReference>
<feature type="domain" description="HAMP" evidence="16">
    <location>
        <begin position="326"/>
        <end position="378"/>
    </location>
</feature>
<evidence type="ECO:0000256" key="12">
    <source>
        <dbReference type="ARBA" id="ARBA00023012"/>
    </source>
</evidence>
<dbReference type="SUPFAM" id="SSF55874">
    <property type="entry name" value="ATPase domain of HSP90 chaperone/DNA topoisomerase II/histidine kinase"/>
    <property type="match status" value="1"/>
</dbReference>
<dbReference type="PRINTS" id="PR00344">
    <property type="entry name" value="BCTRLSENSOR"/>
</dbReference>
<dbReference type="Pfam" id="PF00672">
    <property type="entry name" value="HAMP"/>
    <property type="match status" value="1"/>
</dbReference>
<dbReference type="GO" id="GO:0000155">
    <property type="term" value="F:phosphorelay sensor kinase activity"/>
    <property type="evidence" value="ECO:0007669"/>
    <property type="project" value="InterPro"/>
</dbReference>
<dbReference type="Pfam" id="PF02518">
    <property type="entry name" value="HATPase_c"/>
    <property type="match status" value="1"/>
</dbReference>
<keyword evidence="18" id="KW-1185">Reference proteome</keyword>
<dbReference type="EC" id="2.7.13.3" evidence="3"/>
<evidence type="ECO:0000256" key="2">
    <source>
        <dbReference type="ARBA" id="ARBA00004651"/>
    </source>
</evidence>
<feature type="transmembrane region" description="Helical" evidence="14">
    <location>
        <begin position="306"/>
        <end position="325"/>
    </location>
</feature>
<evidence type="ECO:0000256" key="7">
    <source>
        <dbReference type="ARBA" id="ARBA00022692"/>
    </source>
</evidence>
<dbReference type="SUPFAM" id="SSF158472">
    <property type="entry name" value="HAMP domain-like"/>
    <property type="match status" value="1"/>
</dbReference>
<keyword evidence="8" id="KW-0547">Nucleotide-binding</keyword>
<dbReference type="EMBL" id="CP041969">
    <property type="protein sequence ID" value="QMV40989.1"/>
    <property type="molecule type" value="Genomic_DNA"/>
</dbReference>
<dbReference type="CDD" id="cd06225">
    <property type="entry name" value="HAMP"/>
    <property type="match status" value="1"/>
</dbReference>
<dbReference type="PROSITE" id="PS50109">
    <property type="entry name" value="HIS_KIN"/>
    <property type="match status" value="1"/>
</dbReference>
<dbReference type="InterPro" id="IPR003660">
    <property type="entry name" value="HAMP_dom"/>
</dbReference>
<keyword evidence="9 17" id="KW-0418">Kinase</keyword>
<evidence type="ECO:0000313" key="18">
    <source>
        <dbReference type="Proteomes" id="UP000515679"/>
    </source>
</evidence>
<dbReference type="PANTHER" id="PTHR34220:SF11">
    <property type="entry name" value="SENSOR PROTEIN KINASE HPTS"/>
    <property type="match status" value="1"/>
</dbReference>
<comment type="subcellular location">
    <subcellularLocation>
        <location evidence="2">Cell membrane</location>
        <topology evidence="2">Multi-pass membrane protein</topology>
    </subcellularLocation>
</comment>
<gene>
    <name evidence="17" type="ORF">FPL14_07030</name>
</gene>
<evidence type="ECO:0000256" key="10">
    <source>
        <dbReference type="ARBA" id="ARBA00022840"/>
    </source>
</evidence>
<evidence type="ECO:0000259" key="15">
    <source>
        <dbReference type="PROSITE" id="PS50109"/>
    </source>
</evidence>
<dbReference type="SMART" id="SM00387">
    <property type="entry name" value="HATPase_c"/>
    <property type="match status" value="1"/>
</dbReference>
<evidence type="ECO:0000256" key="14">
    <source>
        <dbReference type="SAM" id="Phobius"/>
    </source>
</evidence>
<evidence type="ECO:0000256" key="5">
    <source>
        <dbReference type="ARBA" id="ARBA00022553"/>
    </source>
</evidence>